<dbReference type="SUPFAM" id="SSF57414">
    <property type="entry name" value="Hairpin loop containing domain-like"/>
    <property type="match status" value="1"/>
</dbReference>
<dbReference type="InterPro" id="IPR011009">
    <property type="entry name" value="Kinase-like_dom_sf"/>
</dbReference>
<dbReference type="EMBL" id="NCVQ01000007">
    <property type="protein sequence ID" value="PWZ17937.1"/>
    <property type="molecule type" value="Genomic_DNA"/>
</dbReference>
<evidence type="ECO:0000259" key="16">
    <source>
        <dbReference type="PROSITE" id="PS50948"/>
    </source>
</evidence>
<dbReference type="PANTHER" id="PTHR47974:SF4">
    <property type="entry name" value="RECEPTOR-LIKE SERINE_THREONINE-PROTEIN KINASE"/>
    <property type="match status" value="1"/>
</dbReference>
<comment type="caution">
    <text evidence="17">The sequence shown here is derived from an EMBL/GenBank/DDBJ whole genome shotgun (WGS) entry which is preliminary data.</text>
</comment>
<keyword evidence="7" id="KW-1015">Disulfide bond</keyword>
<feature type="transmembrane region" description="Helical" evidence="12">
    <location>
        <begin position="445"/>
        <end position="470"/>
    </location>
</feature>
<dbReference type="SMART" id="SM00108">
    <property type="entry name" value="B_lectin"/>
    <property type="match status" value="1"/>
</dbReference>
<dbReference type="AlphaFoldDB" id="A0A3L6EFC7"/>
<dbReference type="CDD" id="cd01098">
    <property type="entry name" value="PAN_AP_plant"/>
    <property type="match status" value="1"/>
</dbReference>
<dbReference type="GO" id="GO:0004674">
    <property type="term" value="F:protein serine/threonine kinase activity"/>
    <property type="evidence" value="ECO:0007669"/>
    <property type="project" value="UniProtKB-EC"/>
</dbReference>
<dbReference type="Pfam" id="PF00024">
    <property type="entry name" value="PAN_1"/>
    <property type="match status" value="1"/>
</dbReference>
<evidence type="ECO:0000256" key="1">
    <source>
        <dbReference type="ARBA" id="ARBA00004479"/>
    </source>
</evidence>
<proteinExistence type="predicted"/>
<evidence type="ECO:0000259" key="15">
    <source>
        <dbReference type="PROSITE" id="PS50927"/>
    </source>
</evidence>
<evidence type="ECO:0000256" key="13">
    <source>
        <dbReference type="SAM" id="SignalP"/>
    </source>
</evidence>
<dbReference type="EC" id="2.7.11.1" evidence="2"/>
<dbReference type="PROSITE" id="PS50927">
    <property type="entry name" value="BULB_LECTIN"/>
    <property type="match status" value="1"/>
</dbReference>
<keyword evidence="17" id="KW-0808">Transferase</keyword>
<evidence type="ECO:0000256" key="6">
    <source>
        <dbReference type="ARBA" id="ARBA00023136"/>
    </source>
</evidence>
<feature type="signal peptide" evidence="13">
    <location>
        <begin position="1"/>
        <end position="27"/>
    </location>
</feature>
<organism evidence="17">
    <name type="scientific">Zea mays</name>
    <name type="common">Maize</name>
    <dbReference type="NCBI Taxonomy" id="4577"/>
    <lineage>
        <taxon>Eukaryota</taxon>
        <taxon>Viridiplantae</taxon>
        <taxon>Streptophyta</taxon>
        <taxon>Embryophyta</taxon>
        <taxon>Tracheophyta</taxon>
        <taxon>Spermatophyta</taxon>
        <taxon>Magnoliopsida</taxon>
        <taxon>Liliopsida</taxon>
        <taxon>Poales</taxon>
        <taxon>Poaceae</taxon>
        <taxon>PACMAD clade</taxon>
        <taxon>Panicoideae</taxon>
        <taxon>Andropogonodae</taxon>
        <taxon>Andropogoneae</taxon>
        <taxon>Tripsacinae</taxon>
        <taxon>Zea</taxon>
    </lineage>
</organism>
<evidence type="ECO:0000256" key="9">
    <source>
        <dbReference type="ARBA" id="ARBA00047899"/>
    </source>
</evidence>
<dbReference type="Pfam" id="PF01453">
    <property type="entry name" value="B_lectin"/>
    <property type="match status" value="1"/>
</dbReference>
<dbReference type="Gene3D" id="2.90.10.10">
    <property type="entry name" value="Bulb-type lectin domain"/>
    <property type="match status" value="1"/>
</dbReference>
<evidence type="ECO:0000256" key="10">
    <source>
        <dbReference type="ARBA" id="ARBA00048679"/>
    </source>
</evidence>
<dbReference type="InterPro" id="IPR036426">
    <property type="entry name" value="Bulb-type_lectin_dom_sf"/>
</dbReference>
<name>A0A3L6EFC7_MAIZE</name>
<dbReference type="SUPFAM" id="SSF56112">
    <property type="entry name" value="Protein kinase-like (PK-like)"/>
    <property type="match status" value="1"/>
</dbReference>
<dbReference type="InterPro" id="IPR000742">
    <property type="entry name" value="EGF"/>
</dbReference>
<evidence type="ECO:0000256" key="2">
    <source>
        <dbReference type="ARBA" id="ARBA00012513"/>
    </source>
</evidence>
<keyword evidence="8 17" id="KW-0675">Receptor</keyword>
<comment type="catalytic activity">
    <reaction evidence="10">
        <text>L-seryl-[protein] + ATP = O-phospho-L-seryl-[protein] + ADP + H(+)</text>
        <dbReference type="Rhea" id="RHEA:17989"/>
        <dbReference type="Rhea" id="RHEA-COMP:9863"/>
        <dbReference type="Rhea" id="RHEA-COMP:11604"/>
        <dbReference type="ChEBI" id="CHEBI:15378"/>
        <dbReference type="ChEBI" id="CHEBI:29999"/>
        <dbReference type="ChEBI" id="CHEBI:30616"/>
        <dbReference type="ChEBI" id="CHEBI:83421"/>
        <dbReference type="ChEBI" id="CHEBI:456216"/>
        <dbReference type="EC" id="2.7.11.1"/>
    </reaction>
</comment>
<dbReference type="PANTHER" id="PTHR47974">
    <property type="entry name" value="OS07G0415500 PROTEIN"/>
    <property type="match status" value="1"/>
</dbReference>
<evidence type="ECO:0000256" key="5">
    <source>
        <dbReference type="ARBA" id="ARBA00022989"/>
    </source>
</evidence>
<dbReference type="Pfam" id="PF00954">
    <property type="entry name" value="S_locus_glycop"/>
    <property type="match status" value="1"/>
</dbReference>
<dbReference type="Gene3D" id="3.30.200.20">
    <property type="entry name" value="Phosphorylase Kinase, domain 1"/>
    <property type="match status" value="1"/>
</dbReference>
<dbReference type="InterPro" id="IPR000858">
    <property type="entry name" value="S_locus_glycoprot_dom"/>
</dbReference>
<evidence type="ECO:0000256" key="7">
    <source>
        <dbReference type="ARBA" id="ARBA00023157"/>
    </source>
</evidence>
<sequence>MPRPLAALLSTACILSFFMALFPRASSSRDILPLGSSLEVESYETSTLQSSDGTFSSGFYEVYTHAFTFSVWRSALTLQKDGNMVLTDYDGAAVWRADGNNFTGVQRARLLDTGNLVIEDSGGNTVWQSFDSPTDTFLPTQLITAATRLVPTTQSRSPGNYIFRFSDLSVLSLIYHVPQVSDIYWPDPDQNLYQDGRNQYNSTRLGMLTDSGVLASSDFADGQALVASDVGPGVKRRLTLDPDGNLRLYSLNDSDGSWSVSMVAMTQPCNIHGLCGPNGICHYSPTPTCSCPPGYATRNPGNWTEGCMAIVNVTCDRYDKRSMKFVRLPNTDFWGSDQQHLLSVSFRTCRDICISDCTCKGFQYQEGTGSCYPKAYLFSGRTYPTSDVRTIYLKLPTGVSVSNALIPRSDVFDSVPRRLDCDRMNKSIREPFPDVHKTGGGESKWFYFYGFIAAFFVVEVSFISFAWFFVLKRELRPSELWASEKGYKAMTSNFRRYSYRELVKATRKFKVQLGRGESGTVYKGVLEDDRHVAVKKLENLTSFLFLPTALRPHEAPGAALHADAGPPPIPSIVAAPRRDYWCPALSPVPYAAIVTYAVVVPCIANAQAMFFDSDEAEYHTTPIRSPYDRVNMGFFSDEVALSLHKEQFIPSPRSSRVDGLDLNSSGVEFQNIASFQDLRQS</sequence>
<keyword evidence="5 12" id="KW-1133">Transmembrane helix</keyword>
<dbReference type="PROSITE" id="PS50026">
    <property type="entry name" value="EGF_3"/>
    <property type="match status" value="1"/>
</dbReference>
<dbReference type="SUPFAM" id="SSF51110">
    <property type="entry name" value="alpha-D-mannose-specific plant lectins"/>
    <property type="match status" value="1"/>
</dbReference>
<dbReference type="ExpressionAtlas" id="A0A3L6EFC7">
    <property type="expression patterns" value="baseline and differential"/>
</dbReference>
<dbReference type="GO" id="GO:0048544">
    <property type="term" value="P:recognition of pollen"/>
    <property type="evidence" value="ECO:0007669"/>
    <property type="project" value="InterPro"/>
</dbReference>
<dbReference type="CDD" id="cd00053">
    <property type="entry name" value="EGF"/>
    <property type="match status" value="1"/>
</dbReference>
<keyword evidence="11" id="KW-0245">EGF-like domain</keyword>
<keyword evidence="6 12" id="KW-0472">Membrane</keyword>
<feature type="domain" description="Apple" evidence="16">
    <location>
        <begin position="315"/>
        <end position="397"/>
    </location>
</feature>
<evidence type="ECO:0000313" key="17">
    <source>
        <dbReference type="EMBL" id="PWZ17937.1"/>
    </source>
</evidence>
<evidence type="ECO:0000256" key="12">
    <source>
        <dbReference type="SAM" id="Phobius"/>
    </source>
</evidence>
<keyword evidence="4 13" id="KW-0732">Signal</keyword>
<dbReference type="GO" id="GO:0051707">
    <property type="term" value="P:response to other organism"/>
    <property type="evidence" value="ECO:0007669"/>
    <property type="project" value="UniProtKB-ARBA"/>
</dbReference>
<keyword evidence="3 12" id="KW-0812">Transmembrane</keyword>
<evidence type="ECO:0000256" key="11">
    <source>
        <dbReference type="PROSITE-ProRule" id="PRU00076"/>
    </source>
</evidence>
<gene>
    <name evidence="17" type="primary">PK1_5</name>
    <name evidence="17" type="ORF">Zm00014a_012630</name>
</gene>
<dbReference type="InterPro" id="IPR001480">
    <property type="entry name" value="Bulb-type_lectin_dom"/>
</dbReference>
<reference evidence="17" key="1">
    <citation type="journal article" date="2018" name="Nat. Genet.">
        <title>Extensive intraspecific gene order and gene structural variations between Mo17 and other maize genomes.</title>
        <authorList>
            <person name="Sun S."/>
            <person name="Zhou Y."/>
            <person name="Chen J."/>
            <person name="Shi J."/>
            <person name="Zhao H."/>
            <person name="Zhao H."/>
            <person name="Song W."/>
            <person name="Zhang M."/>
            <person name="Cui Y."/>
            <person name="Dong X."/>
            <person name="Liu H."/>
            <person name="Ma X."/>
            <person name="Jiao Y."/>
            <person name="Wang B."/>
            <person name="Wei X."/>
            <person name="Stein J.C."/>
            <person name="Glaubitz J.C."/>
            <person name="Lu F."/>
            <person name="Yu G."/>
            <person name="Liang C."/>
            <person name="Fengler K."/>
            <person name="Li B."/>
            <person name="Rafalski A."/>
            <person name="Schnable P.S."/>
            <person name="Ware D.H."/>
            <person name="Buckler E.S."/>
            <person name="Lai J."/>
        </authorList>
    </citation>
    <scope>NUCLEOTIDE SEQUENCE [LARGE SCALE GENOMIC DNA]</scope>
    <source>
        <tissue evidence="17">Seedling</tissue>
    </source>
</reference>
<feature type="domain" description="EGF-like" evidence="14">
    <location>
        <begin position="265"/>
        <end position="301"/>
    </location>
</feature>
<comment type="subcellular location">
    <subcellularLocation>
        <location evidence="1">Membrane</location>
        <topology evidence="1">Single-pass type I membrane protein</topology>
    </subcellularLocation>
</comment>
<protein>
    <recommendedName>
        <fullName evidence="2">non-specific serine/threonine protein kinase</fullName>
        <ecNumber evidence="2">2.7.11.1</ecNumber>
    </recommendedName>
</protein>
<dbReference type="CDD" id="cd00028">
    <property type="entry name" value="B_lectin"/>
    <property type="match status" value="1"/>
</dbReference>
<dbReference type="InterPro" id="IPR003609">
    <property type="entry name" value="Pan_app"/>
</dbReference>
<feature type="chain" id="PRO_5018304339" description="non-specific serine/threonine protein kinase" evidence="13">
    <location>
        <begin position="28"/>
        <end position="681"/>
    </location>
</feature>
<dbReference type="PROSITE" id="PS50948">
    <property type="entry name" value="PAN"/>
    <property type="match status" value="1"/>
</dbReference>
<dbReference type="Proteomes" id="UP000251960">
    <property type="component" value="Chromosome 6"/>
</dbReference>
<evidence type="ECO:0000256" key="4">
    <source>
        <dbReference type="ARBA" id="ARBA00022729"/>
    </source>
</evidence>
<evidence type="ECO:0000256" key="8">
    <source>
        <dbReference type="ARBA" id="ARBA00023170"/>
    </source>
</evidence>
<comment type="catalytic activity">
    <reaction evidence="9">
        <text>L-threonyl-[protein] + ATP = O-phospho-L-threonyl-[protein] + ADP + H(+)</text>
        <dbReference type="Rhea" id="RHEA:46608"/>
        <dbReference type="Rhea" id="RHEA-COMP:11060"/>
        <dbReference type="Rhea" id="RHEA-COMP:11605"/>
        <dbReference type="ChEBI" id="CHEBI:15378"/>
        <dbReference type="ChEBI" id="CHEBI:30013"/>
        <dbReference type="ChEBI" id="CHEBI:30616"/>
        <dbReference type="ChEBI" id="CHEBI:61977"/>
        <dbReference type="ChEBI" id="CHEBI:456216"/>
        <dbReference type="EC" id="2.7.11.1"/>
    </reaction>
</comment>
<comment type="caution">
    <text evidence="11">Lacks conserved residue(s) required for the propagation of feature annotation.</text>
</comment>
<evidence type="ECO:0000256" key="3">
    <source>
        <dbReference type="ARBA" id="ARBA00022692"/>
    </source>
</evidence>
<dbReference type="SMART" id="SM00473">
    <property type="entry name" value="PAN_AP"/>
    <property type="match status" value="1"/>
</dbReference>
<dbReference type="GO" id="GO:0016020">
    <property type="term" value="C:membrane"/>
    <property type="evidence" value="ECO:0007669"/>
    <property type="project" value="UniProtKB-SubCell"/>
</dbReference>
<feature type="domain" description="Bulb-type lectin" evidence="15">
    <location>
        <begin position="23"/>
        <end position="131"/>
    </location>
</feature>
<evidence type="ECO:0000259" key="14">
    <source>
        <dbReference type="PROSITE" id="PS50026"/>
    </source>
</evidence>
<accession>A0A3L6EFC7</accession>
<keyword evidence="17" id="KW-0418">Kinase</keyword>